<keyword evidence="1" id="KW-0472">Membrane</keyword>
<keyword evidence="3" id="KW-1185">Reference proteome</keyword>
<name>A0ABY5I675_9FIRM</name>
<keyword evidence="1" id="KW-0812">Transmembrane</keyword>
<accession>A0ABY5I675</accession>
<sequence>MKRQKFKKKAAQIFYRQLYTTFPLHNTQEKKFLDFFKKRLMEYEIQYPEATYQDYIYHFGLPEDIITLFYQHHDHHYVISHMRSRKIIKYTACIIIPLVVVCLIYFLYTTYQNYQNYMEFPYYEEEIIYDYGTITMHE</sequence>
<dbReference type="Proteomes" id="UP001060112">
    <property type="component" value="Chromosome"/>
</dbReference>
<organism evidence="2 3">
    <name type="scientific">Allocoprobacillus halotolerans</name>
    <dbReference type="NCBI Taxonomy" id="2944914"/>
    <lineage>
        <taxon>Bacteria</taxon>
        <taxon>Bacillati</taxon>
        <taxon>Bacillota</taxon>
        <taxon>Erysipelotrichia</taxon>
        <taxon>Erysipelotrichales</taxon>
        <taxon>Erysipelotrichaceae</taxon>
        <taxon>Allocoprobacillus</taxon>
    </lineage>
</organism>
<evidence type="ECO:0000313" key="3">
    <source>
        <dbReference type="Proteomes" id="UP001060112"/>
    </source>
</evidence>
<evidence type="ECO:0000313" key="2">
    <source>
        <dbReference type="EMBL" id="UTY39869.1"/>
    </source>
</evidence>
<feature type="transmembrane region" description="Helical" evidence="1">
    <location>
        <begin position="87"/>
        <end position="108"/>
    </location>
</feature>
<dbReference type="Pfam" id="PF19615">
    <property type="entry name" value="DUF6120"/>
    <property type="match status" value="1"/>
</dbReference>
<dbReference type="RefSeq" id="WP_290141306.1">
    <property type="nucleotide sequence ID" value="NZ_CP101620.1"/>
</dbReference>
<proteinExistence type="predicted"/>
<dbReference type="EMBL" id="CP101620">
    <property type="protein sequence ID" value="UTY39869.1"/>
    <property type="molecule type" value="Genomic_DNA"/>
</dbReference>
<gene>
    <name evidence="2" type="ORF">NMU03_03420</name>
</gene>
<evidence type="ECO:0000256" key="1">
    <source>
        <dbReference type="SAM" id="Phobius"/>
    </source>
</evidence>
<keyword evidence="1" id="KW-1133">Transmembrane helix</keyword>
<reference evidence="2" key="1">
    <citation type="submission" date="2022-07" db="EMBL/GenBank/DDBJ databases">
        <title>Faecal culturing of patients with breast cancer.</title>
        <authorList>
            <person name="Teng N.M.Y."/>
            <person name="Kiu R."/>
            <person name="Evans R."/>
            <person name="Baker D.J."/>
            <person name="Zenner C."/>
            <person name="Robinson S.D."/>
            <person name="Hall L.J."/>
        </authorList>
    </citation>
    <scope>NUCLEOTIDE SEQUENCE</scope>
    <source>
        <strain evidence="2">LH1062</strain>
    </source>
</reference>
<dbReference type="InterPro" id="IPR046123">
    <property type="entry name" value="DUF6120"/>
</dbReference>
<protein>
    <submittedName>
        <fullName evidence="2">DUF6120 family protein</fullName>
    </submittedName>
</protein>